<evidence type="ECO:0000313" key="4">
    <source>
        <dbReference type="EMBL" id="CAE0768762.1"/>
    </source>
</evidence>
<dbReference type="PANTHER" id="PTHR15486">
    <property type="entry name" value="ANCIENT UBIQUITOUS PROTEIN"/>
    <property type="match status" value="1"/>
</dbReference>
<keyword evidence="2" id="KW-0472">Membrane</keyword>
<evidence type="ECO:0000256" key="3">
    <source>
        <dbReference type="SAM" id="SignalP"/>
    </source>
</evidence>
<dbReference type="InterPro" id="IPR023214">
    <property type="entry name" value="HAD_sf"/>
</dbReference>
<dbReference type="GO" id="GO:0016791">
    <property type="term" value="F:phosphatase activity"/>
    <property type="evidence" value="ECO:0007669"/>
    <property type="project" value="TreeGrafter"/>
</dbReference>
<dbReference type="EMBL" id="HBIZ01033547">
    <property type="protein sequence ID" value="CAE0768762.1"/>
    <property type="molecule type" value="Transcribed_RNA"/>
</dbReference>
<protein>
    <recommendedName>
        <fullName evidence="5">LNS2/PITP domain-containing protein</fullName>
    </recommendedName>
</protein>
<dbReference type="InterPro" id="IPR036412">
    <property type="entry name" value="HAD-like_sf"/>
</dbReference>
<accession>A0A7S4BKE9</accession>
<dbReference type="GO" id="GO:0090447">
    <property type="term" value="F:glycerol-3-phosphate 2-O-acyltransferase activity"/>
    <property type="evidence" value="ECO:0007669"/>
    <property type="project" value="TreeGrafter"/>
</dbReference>
<name>A0A7S4BKE9_CHRCT</name>
<evidence type="ECO:0000256" key="1">
    <source>
        <dbReference type="ARBA" id="ARBA00004370"/>
    </source>
</evidence>
<dbReference type="SUPFAM" id="SSF56784">
    <property type="entry name" value="HAD-like"/>
    <property type="match status" value="1"/>
</dbReference>
<comment type="subcellular location">
    <subcellularLocation>
        <location evidence="1">Membrane</location>
    </subcellularLocation>
</comment>
<dbReference type="Gene3D" id="3.40.50.1000">
    <property type="entry name" value="HAD superfamily/HAD-like"/>
    <property type="match status" value="1"/>
</dbReference>
<dbReference type="PANTHER" id="PTHR15486:SF96">
    <property type="entry name" value="LIPID DROPLET-REGULATING VLDL ASSEMBLY FACTOR AUP1"/>
    <property type="match status" value="1"/>
</dbReference>
<feature type="signal peptide" evidence="3">
    <location>
        <begin position="1"/>
        <end position="22"/>
    </location>
</feature>
<reference evidence="4" key="1">
    <citation type="submission" date="2021-01" db="EMBL/GenBank/DDBJ databases">
        <authorList>
            <person name="Corre E."/>
            <person name="Pelletier E."/>
            <person name="Niang G."/>
            <person name="Scheremetjew M."/>
            <person name="Finn R."/>
            <person name="Kale V."/>
            <person name="Holt S."/>
            <person name="Cochrane G."/>
            <person name="Meng A."/>
            <person name="Brown T."/>
            <person name="Cohen L."/>
        </authorList>
    </citation>
    <scope>NUCLEOTIDE SEQUENCE</scope>
    <source>
        <strain evidence="4">CCMP645</strain>
    </source>
</reference>
<organism evidence="4">
    <name type="scientific">Chrysotila carterae</name>
    <name type="common">Marine alga</name>
    <name type="synonym">Syracosphaera carterae</name>
    <dbReference type="NCBI Taxonomy" id="13221"/>
    <lineage>
        <taxon>Eukaryota</taxon>
        <taxon>Haptista</taxon>
        <taxon>Haptophyta</taxon>
        <taxon>Prymnesiophyceae</taxon>
        <taxon>Isochrysidales</taxon>
        <taxon>Isochrysidaceae</taxon>
        <taxon>Chrysotila</taxon>
    </lineage>
</organism>
<keyword evidence="3" id="KW-0732">Signal</keyword>
<dbReference type="GO" id="GO:0016020">
    <property type="term" value="C:membrane"/>
    <property type="evidence" value="ECO:0007669"/>
    <property type="project" value="UniProtKB-SubCell"/>
</dbReference>
<dbReference type="Gene3D" id="1.20.1440.100">
    <property type="entry name" value="SG protein - dephosphorylation function"/>
    <property type="match status" value="1"/>
</dbReference>
<evidence type="ECO:0008006" key="5">
    <source>
        <dbReference type="Google" id="ProtNLM"/>
    </source>
</evidence>
<proteinExistence type="predicted"/>
<sequence length="277" mass="30274">MRHLFVLAALLCVGLYCGETNAFALGVNSLRCAAPASKRPVGPLMCAATAQDAQLRTVVVTDMDETLISRKSTGYIIAFLVRYRAFLRLAVSLPLAAFLIPISKVSRSLAVRIMYWLAFRGIRVDKAQAIAATFLSERYVRDLQDPAASALLSADEAIVITASPTFMAAPWLGRFFKVPASNVRGAELESRNGRFTGRTAAIPIGETKADILRAFDLRGARTVGYGDHPTDVPFLRACDRGVLVHEIDEMPDGIEMERARRFEQMEKLAAQPEPAAS</sequence>
<evidence type="ECO:0000256" key="2">
    <source>
        <dbReference type="ARBA" id="ARBA00023136"/>
    </source>
</evidence>
<dbReference type="AlphaFoldDB" id="A0A7S4BKE9"/>
<feature type="chain" id="PRO_5031459863" description="LNS2/PITP domain-containing protein" evidence="3">
    <location>
        <begin position="23"/>
        <end position="277"/>
    </location>
</feature>
<dbReference type="Pfam" id="PF12710">
    <property type="entry name" value="HAD"/>
    <property type="match status" value="1"/>
</dbReference>
<gene>
    <name evidence="4" type="ORF">PCAR00345_LOCUS21374</name>
</gene>